<feature type="transmembrane region" description="Helical" evidence="2">
    <location>
        <begin position="427"/>
        <end position="449"/>
    </location>
</feature>
<name>F2U2G5_SALR5</name>
<reference evidence="4" key="1">
    <citation type="submission" date="2009-08" db="EMBL/GenBank/DDBJ databases">
        <title>Annotation of Salpingoeca rosetta.</title>
        <authorList>
            <consortium name="The Broad Institute Genome Sequencing Platform"/>
            <person name="Russ C."/>
            <person name="Cuomo C."/>
            <person name="Burger G."/>
            <person name="Gray M.W."/>
            <person name="Holland P.W.H."/>
            <person name="King N."/>
            <person name="Lang F.B.F."/>
            <person name="Roger A.J."/>
            <person name="Ruiz-Trillo I."/>
            <person name="Young S.K."/>
            <person name="Zeng Q."/>
            <person name="Gargeya S."/>
            <person name="Alvarado L."/>
            <person name="Berlin A."/>
            <person name="Chapman S.B."/>
            <person name="Chen Z."/>
            <person name="Freedman E."/>
            <person name="Gellesch M."/>
            <person name="Goldberg J."/>
            <person name="Griggs A."/>
            <person name="Gujja S."/>
            <person name="Heilman E."/>
            <person name="Heiman D."/>
            <person name="Howarth C."/>
            <person name="Mehta T."/>
            <person name="Neiman D."/>
            <person name="Pearson M."/>
            <person name="Roberts A."/>
            <person name="Saif S."/>
            <person name="Shea T."/>
            <person name="Shenoy N."/>
            <person name="Sisk P."/>
            <person name="Stolte C."/>
            <person name="Sykes S."/>
            <person name="White J."/>
            <person name="Yandava C."/>
            <person name="Haas B."/>
            <person name="Nusbaum C."/>
            <person name="Birren B."/>
        </authorList>
    </citation>
    <scope>NUCLEOTIDE SEQUENCE</scope>
    <source>
        <strain evidence="4">ATCC 50818</strain>
    </source>
</reference>
<feature type="compositionally biased region" description="Low complexity" evidence="1">
    <location>
        <begin position="391"/>
        <end position="420"/>
    </location>
</feature>
<dbReference type="CDD" id="cd12087">
    <property type="entry name" value="TM_EGFR-like"/>
    <property type="match status" value="1"/>
</dbReference>
<sequence>MSTKTATSRATMVLPLIAVLLAGFAIVSTHAIVQNNDWPSIPLPENLALRLHATPSGGYLSTADIAEETGMPVASNLSLADPSVLGNIPAGTDPLDIVPIMNYNSYDDMQAWDVELAPLSVYAIARFQAGEPGQPPQIQLGTSCPGLFRLGANEDGLLFADTCIPGLEGATRTTTNIRVTGGITFIAVAFNAPTKVVGIYVNSTRALREIPHDGSSTFPELRLGGPLQVSDIIAHSFAYTDQYVNALNTHFWNLFNNGRRPDAAEVVPEDELNNNDDNDGGEVDDDAPVSTDDDEVMQGGGDDDAPGDGSDTWTTCVGGLNIDTNEACGCAFGCAKCLLPPSGTDESQLCVLCSSNTFILHQGECLLDCPEGFDLLQSGDDGKKTCRRTGDGSAASSTTASSDLAGDANGNGQNNSSSGSVPLDDKAIIGIAVGLVLLAMVIAIVAFAVNRRSKHRRKRNLLSLQDGFLDN</sequence>
<dbReference type="SUPFAM" id="SSF57184">
    <property type="entry name" value="Growth factor receptor domain"/>
    <property type="match status" value="1"/>
</dbReference>
<dbReference type="EMBL" id="GL832959">
    <property type="protein sequence ID" value="EGD81817.1"/>
    <property type="molecule type" value="Genomic_DNA"/>
</dbReference>
<evidence type="ECO:0000313" key="5">
    <source>
        <dbReference type="Proteomes" id="UP000007799"/>
    </source>
</evidence>
<dbReference type="KEGG" id="sre:PTSG_11888"/>
<keyword evidence="2" id="KW-1133">Transmembrane helix</keyword>
<keyword evidence="3" id="KW-0732">Signal</keyword>
<feature type="compositionally biased region" description="Acidic residues" evidence="1">
    <location>
        <begin position="269"/>
        <end position="306"/>
    </location>
</feature>
<dbReference type="Proteomes" id="UP000007799">
    <property type="component" value="Unassembled WGS sequence"/>
</dbReference>
<evidence type="ECO:0000256" key="3">
    <source>
        <dbReference type="SAM" id="SignalP"/>
    </source>
</evidence>
<proteinExistence type="predicted"/>
<evidence type="ECO:0000256" key="2">
    <source>
        <dbReference type="SAM" id="Phobius"/>
    </source>
</evidence>
<evidence type="ECO:0000313" key="4">
    <source>
        <dbReference type="EMBL" id="EGD81817.1"/>
    </source>
</evidence>
<protein>
    <submittedName>
        <fullName evidence="4">Uncharacterized protein</fullName>
    </submittedName>
</protein>
<keyword evidence="5" id="KW-1185">Reference proteome</keyword>
<dbReference type="GeneID" id="16077613"/>
<feature type="chain" id="PRO_5003287203" evidence="3">
    <location>
        <begin position="32"/>
        <end position="471"/>
    </location>
</feature>
<feature type="region of interest" description="Disordered" evidence="1">
    <location>
        <begin position="269"/>
        <end position="310"/>
    </location>
</feature>
<dbReference type="CDD" id="cd00064">
    <property type="entry name" value="FU"/>
    <property type="match status" value="1"/>
</dbReference>
<keyword evidence="2" id="KW-0812">Transmembrane</keyword>
<feature type="region of interest" description="Disordered" evidence="1">
    <location>
        <begin position="386"/>
        <end position="420"/>
    </location>
</feature>
<gene>
    <name evidence="4" type="ORF">PTSG_11888</name>
</gene>
<organism evidence="4 5">
    <name type="scientific">Salpingoeca rosetta (strain ATCC 50818 / BSB-021)</name>
    <dbReference type="NCBI Taxonomy" id="946362"/>
    <lineage>
        <taxon>Eukaryota</taxon>
        <taxon>Choanoflagellata</taxon>
        <taxon>Craspedida</taxon>
        <taxon>Salpingoecidae</taxon>
        <taxon>Salpingoeca</taxon>
    </lineage>
</organism>
<dbReference type="InterPro" id="IPR006212">
    <property type="entry name" value="Furin_repeat"/>
</dbReference>
<dbReference type="RefSeq" id="XP_004997021.1">
    <property type="nucleotide sequence ID" value="XM_004996964.1"/>
</dbReference>
<dbReference type="AlphaFoldDB" id="F2U2G5"/>
<evidence type="ECO:0000256" key="1">
    <source>
        <dbReference type="SAM" id="MobiDB-lite"/>
    </source>
</evidence>
<accession>F2U2G5</accession>
<keyword evidence="2" id="KW-0472">Membrane</keyword>
<feature type="signal peptide" evidence="3">
    <location>
        <begin position="1"/>
        <end position="31"/>
    </location>
</feature>
<dbReference type="InterPro" id="IPR009030">
    <property type="entry name" value="Growth_fac_rcpt_cys_sf"/>
</dbReference>
<dbReference type="InParanoid" id="F2U2G5"/>